<evidence type="ECO:0000313" key="2">
    <source>
        <dbReference type="Proteomes" id="UP000310200"/>
    </source>
</evidence>
<accession>A0A4S2KN62</accession>
<gene>
    <name evidence="1" type="ORF">DBV15_08486</name>
</gene>
<protein>
    <submittedName>
        <fullName evidence="1">Synaptic vesicle glycoprotein 2B</fullName>
    </submittedName>
</protein>
<keyword evidence="2" id="KW-1185">Reference proteome</keyword>
<name>A0A4S2KN62_9HYME</name>
<reference evidence="1 2" key="1">
    <citation type="journal article" date="2019" name="Philos. Trans. R. Soc. Lond., B, Biol. Sci.">
        <title>Ant behaviour and brain gene expression of defending hosts depend on the ecological success of the intruding social parasite.</title>
        <authorList>
            <person name="Kaur R."/>
            <person name="Stoldt M."/>
            <person name="Jongepier E."/>
            <person name="Feldmeyer B."/>
            <person name="Menzel F."/>
            <person name="Bornberg-Bauer E."/>
            <person name="Foitzik S."/>
        </authorList>
    </citation>
    <scope>NUCLEOTIDE SEQUENCE [LARGE SCALE GENOMIC DNA]</scope>
    <source>
        <tissue evidence="1">Whole body</tissue>
    </source>
</reference>
<organism evidence="1 2">
    <name type="scientific">Temnothorax longispinosus</name>
    <dbReference type="NCBI Taxonomy" id="300112"/>
    <lineage>
        <taxon>Eukaryota</taxon>
        <taxon>Metazoa</taxon>
        <taxon>Ecdysozoa</taxon>
        <taxon>Arthropoda</taxon>
        <taxon>Hexapoda</taxon>
        <taxon>Insecta</taxon>
        <taxon>Pterygota</taxon>
        <taxon>Neoptera</taxon>
        <taxon>Endopterygota</taxon>
        <taxon>Hymenoptera</taxon>
        <taxon>Apocrita</taxon>
        <taxon>Aculeata</taxon>
        <taxon>Formicoidea</taxon>
        <taxon>Formicidae</taxon>
        <taxon>Myrmicinae</taxon>
        <taxon>Temnothorax</taxon>
    </lineage>
</organism>
<comment type="caution">
    <text evidence="1">The sequence shown here is derived from an EMBL/GenBank/DDBJ whole genome shotgun (WGS) entry which is preliminary data.</text>
</comment>
<dbReference type="AlphaFoldDB" id="A0A4S2KN62"/>
<evidence type="ECO:0000313" key="1">
    <source>
        <dbReference type="EMBL" id="TGZ49248.1"/>
    </source>
</evidence>
<proteinExistence type="predicted"/>
<dbReference type="Proteomes" id="UP000310200">
    <property type="component" value="Unassembled WGS sequence"/>
</dbReference>
<sequence length="84" mass="9165">MMPSASPRASWRAVQESQLSALVVNYRRHMVTPYGLGSIKSSVSARAARIEGSHARPADIGWHPLYNPPVCLPTKGRHLAGLMD</sequence>
<dbReference type="EMBL" id="QBLH01002188">
    <property type="protein sequence ID" value="TGZ49248.1"/>
    <property type="molecule type" value="Genomic_DNA"/>
</dbReference>